<dbReference type="Proteomes" id="UP000789595">
    <property type="component" value="Unassembled WGS sequence"/>
</dbReference>
<gene>
    <name evidence="3" type="ORF">PCAL00307_LOCUS15562</name>
    <name evidence="4" type="ORF">PECAL_3P24790</name>
</gene>
<sequence>MGPVFFTLAAAAAAAPSPACPAVAPAYHAATTCGAGVSGVVRIPAVRKGLNNQRMRIVQDAVIAALLGAAVELPSFLRTRRRCGYRAGCYQDYEGTVPFDAVYDRERVVEGLRRAGVCVVDTRSEGRAPELAGALWPTTASQLGPGGDVARRYDLRGGVWSLGGEEDCCTKLVVDTRRSLDLLTSVNAAFSSARRIRRAAHEVSRRLAAATGRAKEHAAVAIHWRADEDFVRSAHGLDARAYARAACTALAGVARGRSSLKTLDVFVLGEADRARIRAIDADLRKHRSCPRFSLHAKATLGNVDEALASGPDGGDDVKGQVDFELGLRAAVFVGTQFSSFSALVALARRAEGRDSLMLDVDVADRLGLIFALTFPHDARRRTDAALSRLCRDVVAAHAAFGAGLAACLPPPRAGSSLAVHSFGHCEDCSHLMPSVCLDLDKADARHAAFVESTQIQAVVSRGFRRISCARVVQVVAERGVHRNPTTGEIYVVEDITDTGELRSSLRASLRAKLGNTPGDGARDGECSGSLSFSSINPPLDAPAAAGGRRCTLAVVTALFGSIDSLEHLKTLEPKHARLLEFENRLGAASCWIALVDFAAARRIAAMHGARRCHSVDHGPWRVVRVPKALQPFATAAQNTRIPKMLAHRFVPNARYLLYFDAKLHPSTLEWTWRLLHDELLARGSAWTSPRHPARGTPHEEARCVHLLGLASDAALSQLRAYAAAGLPRDAPLAEGEWHLRDLYRNESSALGCAWFDEYRRWGHRRDQLAFPYASWTLRGPDEQEATATSAVFLAEADAGAQFAHITRSRRYERSRKNSALCALASRRHGDEVMAYIRRGGDRPSVFSRARGVAGIAAGLACALLVRSRKRARRSMQ</sequence>
<dbReference type="PANTHER" id="PTHR12956">
    <property type="entry name" value="ALKALINE CERAMIDASE-RELATED"/>
    <property type="match status" value="1"/>
</dbReference>
<feature type="domain" description="TOD1/MUCI70 glycosyltransferase-like" evidence="2">
    <location>
        <begin position="548"/>
        <end position="780"/>
    </location>
</feature>
<feature type="transmembrane region" description="Helical" evidence="1">
    <location>
        <begin position="845"/>
        <end position="865"/>
    </location>
</feature>
<dbReference type="CDD" id="cd11296">
    <property type="entry name" value="O-FucT_like"/>
    <property type="match status" value="1"/>
</dbReference>
<dbReference type="OrthoDB" id="234841at2759"/>
<evidence type="ECO:0000313" key="4">
    <source>
        <dbReference type="EMBL" id="CAH0372479.1"/>
    </source>
</evidence>
<evidence type="ECO:0000313" key="5">
    <source>
        <dbReference type="Proteomes" id="UP000789595"/>
    </source>
</evidence>
<dbReference type="AlphaFoldDB" id="A0A7S4E9S6"/>
<dbReference type="Pfam" id="PF04765">
    <property type="entry name" value="TOD1_MUCI70"/>
    <property type="match status" value="1"/>
</dbReference>
<protein>
    <recommendedName>
        <fullName evidence="2">TOD1/MUCI70 glycosyltransferase-like domain-containing protein</fullName>
    </recommendedName>
</protein>
<proteinExistence type="predicted"/>
<keyword evidence="5" id="KW-1185">Reference proteome</keyword>
<dbReference type="Gene3D" id="3.40.50.11350">
    <property type="match status" value="1"/>
</dbReference>
<reference evidence="4" key="2">
    <citation type="submission" date="2021-11" db="EMBL/GenBank/DDBJ databases">
        <authorList>
            <consortium name="Genoscope - CEA"/>
            <person name="William W."/>
        </authorList>
    </citation>
    <scope>NUCLEOTIDE SEQUENCE</scope>
</reference>
<dbReference type="EMBL" id="HBIW01018071">
    <property type="protein sequence ID" value="CAE0700126.1"/>
    <property type="molecule type" value="Transcribed_RNA"/>
</dbReference>
<dbReference type="EMBL" id="CAKKNE010000003">
    <property type="protein sequence ID" value="CAH0372479.1"/>
    <property type="molecule type" value="Genomic_DNA"/>
</dbReference>
<evidence type="ECO:0000313" key="3">
    <source>
        <dbReference type="EMBL" id="CAE0700126.1"/>
    </source>
</evidence>
<dbReference type="InterPro" id="IPR006852">
    <property type="entry name" value="TOD1_MUCI70"/>
</dbReference>
<reference evidence="3" key="1">
    <citation type="submission" date="2021-01" db="EMBL/GenBank/DDBJ databases">
        <authorList>
            <person name="Corre E."/>
            <person name="Pelletier E."/>
            <person name="Niang G."/>
            <person name="Scheremetjew M."/>
            <person name="Finn R."/>
            <person name="Kale V."/>
            <person name="Holt S."/>
            <person name="Cochrane G."/>
            <person name="Meng A."/>
            <person name="Brown T."/>
            <person name="Cohen L."/>
        </authorList>
    </citation>
    <scope>NUCLEOTIDE SEQUENCE</scope>
    <source>
        <strain evidence="3">CCMP1756</strain>
    </source>
</reference>
<organism evidence="3">
    <name type="scientific">Pelagomonas calceolata</name>
    <dbReference type="NCBI Taxonomy" id="35677"/>
    <lineage>
        <taxon>Eukaryota</taxon>
        <taxon>Sar</taxon>
        <taxon>Stramenopiles</taxon>
        <taxon>Ochrophyta</taxon>
        <taxon>Pelagophyceae</taxon>
        <taxon>Pelagomonadales</taxon>
        <taxon>Pelagomonadaceae</taxon>
        <taxon>Pelagomonas</taxon>
    </lineage>
</organism>
<keyword evidence="1" id="KW-1133">Transmembrane helix</keyword>
<keyword evidence="1" id="KW-0472">Membrane</keyword>
<name>A0A7S4E9S6_9STRA</name>
<accession>A0A7S4E9S6</accession>
<keyword evidence="1" id="KW-0812">Transmembrane</keyword>
<evidence type="ECO:0000256" key="1">
    <source>
        <dbReference type="SAM" id="Phobius"/>
    </source>
</evidence>
<dbReference type="InterPro" id="IPR048354">
    <property type="entry name" value="TOD1_MUCI70_glycTrfase_dom"/>
</dbReference>
<evidence type="ECO:0000259" key="2">
    <source>
        <dbReference type="Pfam" id="PF04765"/>
    </source>
</evidence>